<dbReference type="AlphaFoldDB" id="A0AAE8NJZ8"/>
<evidence type="ECO:0000313" key="1">
    <source>
        <dbReference type="EMBL" id="SQA57450.1"/>
    </source>
</evidence>
<protein>
    <submittedName>
        <fullName evidence="1">Uncharacterized protein</fullName>
    </submittedName>
</protein>
<name>A0AAE8NJZ8_BURCE</name>
<dbReference type="RefSeq" id="WP_049029520.1">
    <property type="nucleotide sequence ID" value="NZ_CADEUP010000006.1"/>
</dbReference>
<sequence>MSTRNTLTEAADQLGETSALLARYRTLLAGAGSITAPVVAHAVNDLRRTATALECVAIALANAQRAPQGASE</sequence>
<evidence type="ECO:0000313" key="2">
    <source>
        <dbReference type="Proteomes" id="UP000250416"/>
    </source>
</evidence>
<accession>A0AAE8NJZ8</accession>
<gene>
    <name evidence="1" type="ORF">NCTC10661_06018</name>
</gene>
<dbReference type="Proteomes" id="UP000250416">
    <property type="component" value="Unassembled WGS sequence"/>
</dbReference>
<reference evidence="1 2" key="1">
    <citation type="submission" date="2018-06" db="EMBL/GenBank/DDBJ databases">
        <authorList>
            <consortium name="Pathogen Informatics"/>
            <person name="Doyle S."/>
        </authorList>
    </citation>
    <scope>NUCLEOTIDE SEQUENCE [LARGE SCALE GENOMIC DNA]</scope>
    <source>
        <strain evidence="1 2">NCTC10661</strain>
    </source>
</reference>
<organism evidence="1 2">
    <name type="scientific">Burkholderia cepacia</name>
    <name type="common">Pseudomonas cepacia</name>
    <dbReference type="NCBI Taxonomy" id="292"/>
    <lineage>
        <taxon>Bacteria</taxon>
        <taxon>Pseudomonadati</taxon>
        <taxon>Pseudomonadota</taxon>
        <taxon>Betaproteobacteria</taxon>
        <taxon>Burkholderiales</taxon>
        <taxon>Burkholderiaceae</taxon>
        <taxon>Burkholderia</taxon>
        <taxon>Burkholderia cepacia complex</taxon>
    </lineage>
</organism>
<comment type="caution">
    <text evidence="1">The sequence shown here is derived from an EMBL/GenBank/DDBJ whole genome shotgun (WGS) entry which is preliminary data.</text>
</comment>
<proteinExistence type="predicted"/>
<dbReference type="EMBL" id="UARD01000044">
    <property type="protein sequence ID" value="SQA57450.1"/>
    <property type="molecule type" value="Genomic_DNA"/>
</dbReference>